<feature type="region of interest" description="Disordered" evidence="7">
    <location>
        <begin position="1853"/>
        <end position="1880"/>
    </location>
</feature>
<dbReference type="Gene3D" id="1.25.40.610">
    <property type="match status" value="1"/>
</dbReference>
<feature type="compositionally biased region" description="Acidic residues" evidence="7">
    <location>
        <begin position="1170"/>
        <end position="1179"/>
    </location>
</feature>
<keyword evidence="11" id="KW-0675">Receptor</keyword>
<feature type="compositionally biased region" description="Basic and acidic residues" evidence="7">
    <location>
        <begin position="1735"/>
        <end position="1751"/>
    </location>
</feature>
<feature type="compositionally biased region" description="Basic and acidic residues" evidence="7">
    <location>
        <begin position="575"/>
        <end position="584"/>
    </location>
</feature>
<dbReference type="InterPro" id="IPR013980">
    <property type="entry name" value="MANSC_dom"/>
</dbReference>
<feature type="compositionally biased region" description="Basic and acidic residues" evidence="7">
    <location>
        <begin position="527"/>
        <end position="540"/>
    </location>
</feature>
<comment type="caution">
    <text evidence="11">The sequence shown here is derived from an EMBL/GenBank/DDBJ whole genome shotgun (WGS) entry which is preliminary data.</text>
</comment>
<feature type="compositionally biased region" description="Basic residues" evidence="7">
    <location>
        <begin position="2224"/>
        <end position="2236"/>
    </location>
</feature>
<feature type="compositionally biased region" description="Polar residues" evidence="7">
    <location>
        <begin position="2538"/>
        <end position="2549"/>
    </location>
</feature>
<feature type="compositionally biased region" description="Basic residues" evidence="7">
    <location>
        <begin position="371"/>
        <end position="380"/>
    </location>
</feature>
<feature type="region of interest" description="Disordered" evidence="7">
    <location>
        <begin position="2523"/>
        <end position="2552"/>
    </location>
</feature>
<feature type="compositionally biased region" description="Basic and acidic residues" evidence="7">
    <location>
        <begin position="1863"/>
        <end position="1878"/>
    </location>
</feature>
<feature type="region of interest" description="Disordered" evidence="7">
    <location>
        <begin position="319"/>
        <end position="715"/>
    </location>
</feature>
<dbReference type="Gene3D" id="2.60.220.50">
    <property type="match status" value="1"/>
</dbReference>
<feature type="compositionally biased region" description="Basic and acidic residues" evidence="7">
    <location>
        <begin position="441"/>
        <end position="455"/>
    </location>
</feature>
<evidence type="ECO:0000256" key="7">
    <source>
        <dbReference type="SAM" id="MobiDB-lite"/>
    </source>
</evidence>
<feature type="compositionally biased region" description="Basic and acidic residues" evidence="7">
    <location>
        <begin position="478"/>
        <end position="490"/>
    </location>
</feature>
<evidence type="ECO:0000256" key="4">
    <source>
        <dbReference type="ARBA" id="ARBA00023136"/>
    </source>
</evidence>
<feature type="compositionally biased region" description="Basic and acidic residues" evidence="7">
    <location>
        <begin position="1134"/>
        <end position="1169"/>
    </location>
</feature>
<feature type="compositionally biased region" description="Basic and acidic residues" evidence="7">
    <location>
        <begin position="3285"/>
        <end position="3305"/>
    </location>
</feature>
<feature type="region of interest" description="Disordered" evidence="7">
    <location>
        <begin position="2063"/>
        <end position="2084"/>
    </location>
</feature>
<feature type="compositionally biased region" description="Polar residues" evidence="7">
    <location>
        <begin position="1766"/>
        <end position="1777"/>
    </location>
</feature>
<dbReference type="PANTHER" id="PTHR45813:SF8">
    <property type="entry name" value="IG-LIKE DOMAIN-CONTAINING PROTEIN"/>
    <property type="match status" value="1"/>
</dbReference>
<dbReference type="Proteomes" id="UP001152795">
    <property type="component" value="Unassembled WGS sequence"/>
</dbReference>
<feature type="compositionally biased region" description="Basic residues" evidence="7">
    <location>
        <begin position="340"/>
        <end position="351"/>
    </location>
</feature>
<evidence type="ECO:0000313" key="11">
    <source>
        <dbReference type="EMBL" id="CAB4009854.1"/>
    </source>
</evidence>
<feature type="compositionally biased region" description="Basic residues" evidence="7">
    <location>
        <begin position="260"/>
        <end position="269"/>
    </location>
</feature>
<dbReference type="InterPro" id="IPR046338">
    <property type="entry name" value="GAIN_dom_sf"/>
</dbReference>
<feature type="compositionally biased region" description="Basic and acidic residues" evidence="7">
    <location>
        <begin position="685"/>
        <end position="697"/>
    </location>
</feature>
<accession>A0A7D9EL58</accession>
<feature type="compositionally biased region" description="Basic and acidic residues" evidence="7">
    <location>
        <begin position="1474"/>
        <end position="1496"/>
    </location>
</feature>
<feature type="compositionally biased region" description="Basic and acidic residues" evidence="7">
    <location>
        <begin position="645"/>
        <end position="656"/>
    </location>
</feature>
<name>A0A7D9EL58_PARCT</name>
<feature type="compositionally biased region" description="Basic and acidic residues" evidence="7">
    <location>
        <begin position="352"/>
        <end position="369"/>
    </location>
</feature>
<keyword evidence="2 8" id="KW-0812">Transmembrane</keyword>
<feature type="compositionally biased region" description="Basic and acidic residues" evidence="7">
    <location>
        <begin position="2202"/>
        <end position="2211"/>
    </location>
</feature>
<dbReference type="GO" id="GO:0007189">
    <property type="term" value="P:adenylate cyclase-activating G protein-coupled receptor signaling pathway"/>
    <property type="evidence" value="ECO:0007669"/>
    <property type="project" value="TreeGrafter"/>
</dbReference>
<dbReference type="PANTHER" id="PTHR45813">
    <property type="entry name" value="IG-LIKE DOMAIN-CONTAINING PROTEIN"/>
    <property type="match status" value="1"/>
</dbReference>
<evidence type="ECO:0000259" key="10">
    <source>
        <dbReference type="PROSITE" id="PS50227"/>
    </source>
</evidence>
<evidence type="ECO:0000256" key="5">
    <source>
        <dbReference type="ARBA" id="ARBA00023157"/>
    </source>
</evidence>
<keyword evidence="5" id="KW-1015">Disulfide bond</keyword>
<protein>
    <submittedName>
        <fullName evidence="11">Cadherin EGF LAG seven-pass G-type receptor 2</fullName>
    </submittedName>
</protein>
<feature type="compositionally biased region" description="Basic and acidic residues" evidence="7">
    <location>
        <begin position="499"/>
        <end position="514"/>
    </location>
</feature>
<dbReference type="EMBL" id="CACRXK020006593">
    <property type="protein sequence ID" value="CAB4009854.1"/>
    <property type="molecule type" value="Genomic_DNA"/>
</dbReference>
<dbReference type="PROSITE" id="PS50227">
    <property type="entry name" value="G_PROTEIN_RECEP_F2_3"/>
    <property type="match status" value="1"/>
</dbReference>
<dbReference type="InterPro" id="IPR057244">
    <property type="entry name" value="GAIN_B"/>
</dbReference>
<feature type="compositionally biased region" description="Basic and acidic residues" evidence="7">
    <location>
        <begin position="166"/>
        <end position="183"/>
    </location>
</feature>
<proteinExistence type="predicted"/>
<comment type="subcellular location">
    <subcellularLocation>
        <location evidence="1">Membrane</location>
    </subcellularLocation>
</comment>
<feature type="compositionally biased region" description="Basic and acidic residues" evidence="7">
    <location>
        <begin position="319"/>
        <end position="339"/>
    </location>
</feature>
<feature type="compositionally biased region" description="Basic and acidic residues" evidence="7">
    <location>
        <begin position="1012"/>
        <end position="1105"/>
    </location>
</feature>
<evidence type="ECO:0000259" key="9">
    <source>
        <dbReference type="PROSITE" id="PS50221"/>
    </source>
</evidence>
<evidence type="ECO:0000256" key="6">
    <source>
        <dbReference type="ARBA" id="ARBA00023180"/>
    </source>
</evidence>
<dbReference type="InterPro" id="IPR000203">
    <property type="entry name" value="GPS"/>
</dbReference>
<feature type="compositionally biased region" description="Basic and acidic residues" evidence="7">
    <location>
        <begin position="1574"/>
        <end position="1631"/>
    </location>
</feature>
<feature type="compositionally biased region" description="Acidic residues" evidence="7">
    <location>
        <begin position="458"/>
        <end position="473"/>
    </location>
</feature>
<feature type="region of interest" description="Disordered" evidence="7">
    <location>
        <begin position="166"/>
        <end position="304"/>
    </location>
</feature>
<evidence type="ECO:0000256" key="2">
    <source>
        <dbReference type="ARBA" id="ARBA00022692"/>
    </source>
</evidence>
<evidence type="ECO:0000256" key="3">
    <source>
        <dbReference type="ARBA" id="ARBA00022989"/>
    </source>
</evidence>
<dbReference type="Pfam" id="PF23597">
    <property type="entry name" value="KIAA0319_N"/>
    <property type="match status" value="2"/>
</dbReference>
<feature type="compositionally biased region" description="Basic and acidic residues" evidence="7">
    <location>
        <begin position="1659"/>
        <end position="1718"/>
    </location>
</feature>
<feature type="compositionally biased region" description="Acidic residues" evidence="7">
    <location>
        <begin position="976"/>
        <end position="987"/>
    </location>
</feature>
<feature type="domain" description="G-protein coupled receptors family 2 profile 1" evidence="10">
    <location>
        <begin position="2799"/>
        <end position="2879"/>
    </location>
</feature>
<gene>
    <name evidence="11" type="ORF">PACLA_8A077099</name>
</gene>
<keyword evidence="3 8" id="KW-1133">Transmembrane helix</keyword>
<feature type="compositionally biased region" description="Basic and acidic residues" evidence="7">
    <location>
        <begin position="1180"/>
        <end position="1215"/>
    </location>
</feature>
<feature type="region of interest" description="Disordered" evidence="7">
    <location>
        <begin position="3277"/>
        <end position="3305"/>
    </location>
</feature>
<feature type="compositionally biased region" description="Basic and acidic residues" evidence="7">
    <location>
        <begin position="1524"/>
        <end position="1546"/>
    </location>
</feature>
<feature type="compositionally biased region" description="Basic and acidic residues" evidence="7">
    <location>
        <begin position="851"/>
        <end position="918"/>
    </location>
</feature>
<feature type="compositionally biased region" description="Basic residues" evidence="7">
    <location>
        <begin position="754"/>
        <end position="765"/>
    </location>
</feature>
<feature type="compositionally biased region" description="Basic residues" evidence="7">
    <location>
        <begin position="1119"/>
        <end position="1129"/>
    </location>
</feature>
<dbReference type="GO" id="GO:0016020">
    <property type="term" value="C:membrane"/>
    <property type="evidence" value="ECO:0007669"/>
    <property type="project" value="UniProtKB-SubCell"/>
</dbReference>
<dbReference type="OrthoDB" id="1100386at2759"/>
<feature type="compositionally biased region" description="Basic and acidic residues" evidence="7">
    <location>
        <begin position="286"/>
        <end position="295"/>
    </location>
</feature>
<evidence type="ECO:0000256" key="1">
    <source>
        <dbReference type="ARBA" id="ARBA00004370"/>
    </source>
</evidence>
<feature type="compositionally biased region" description="Polar residues" evidence="7">
    <location>
        <begin position="2387"/>
        <end position="2399"/>
    </location>
</feature>
<feature type="compositionally biased region" description="Basic and acidic residues" evidence="7">
    <location>
        <begin position="1363"/>
        <end position="1401"/>
    </location>
</feature>
<keyword evidence="4 8" id="KW-0472">Membrane</keyword>
<sequence length="3362" mass="388078">MHEINSERPPQKIIQSHEAWSNKEYKILYQFMLFEKELSILNGLREKRHEISKRSVDDTEDIQSDFSHHPKHHGFCRHRRVVPHHIFLEGGRGVSKFHKLATDVSSSRECNQHCCQRADCSLAFIMRDKCYGVICPDDGDCESGEGKRVPVHLEIALLERRGSFGEASRVVDSDVDKKPSLSERRHHHHHHHHHDDPAEDDTSYNQEHETQLPQKHHLHDGSTIPLHHHHHHHHHVHKSTYNPGVRESDSQSSSQESDHKRRHVKTHRHQNSEEREDSNQDNENDNSYKHREGEHHRHHHRKMNMEHEKINRMYHHRNMEHGTNHDSNERDDTIEEQSKSHRHRGHHKHVKMNSDMKYDNEDKDSDISSRHSIRKRKHNRQDKMDSFESPEDDRGRDAPLKKKHRKQERHKSGGNSEGNDDEEEQSGTHRRKKSRPPKHHHLDEVNHKHEEKSMNSEDIMEFGDKDNDDDENANGENFPRKHDKVDHENESSENEDFEHEQRKEDQDKDMNKDEDGSEGTFTKNKNRHEDSHETSQEKTDYKKHHQTGRESLSSESKMRNNEMQDGSEDDDEESPKEHKTRGEEKEDYYDEEMNDEDGHFGSGENEEERSKIEHEKDSNEGRDDNMNDDEMENRKNINHRKKEKGRVVDYNHNHDHDEDDIQAQTNEYHHHHHHHDDNVQDQNDDNTKHDKKDEKEQHHHHHHHHHNIHEDNAQEHNEKITDHYKKEKQEMNSDPDMNEMKTTDNEMSGNKINEHHHHHHHHQKKTIKEHQERTTIKNQHKDNYRQNENEYQEYSGSGDDSDNENIMSQNYAHRVYEQNHNHNHEDRSDDRSDFRDNDEDKNFKSSKKKAKDYNPSKGENYESSKKEKKSEDVFKNKKPNSREKEKMDKIEDNDNSEDKEGERNTIHNEEADRSEPKSKIHVHHEHDKDDDEHDSKEKIASKEKISSDEENKIEKNKIKESISKKGNGKTSKHELDNDEINDNDSEEDSKKNSNFKNKDDESDSITDENQSSEEHKDHNKAGNEQRHYKKEREGHLHKEHRKNYDNSERKNTEHIQGERKYNEHHVEKETKYNSDVKDSQQKESKERKGKQEFVKEDSENTEPRNQKQGGPLEVNHDHKNAKHHQKKMKSSNGKIEDIKSNVDNRMKHESNKNQRSKADNNDSNGHTDDRDSDDSEDSNDDAKQNHEYNSKVSTHDEHTHNKQEKHPTEKSHGYFESENENDDNDQKNRESQTDGVGEAGSKNNNHKKSDRKDNGNERGDLSKDSSESKSNEMKNKNSHATTSEHVDHKDSEDNEKEKESKNEDHKENLSKNEDHKESKSNENNRKDDEISSDHVDRKESYGDHKSKNSGRDKGNSENDEGKDESTNKNRKENESSKTEDADGIRRDHVDHGTSSSVEKKYAGSKHHTKANKDENSSETIEENGMQHSGRKNDYKNHENIEEKHEISSNGISGSKHHTKANKDENSSETTEENGMEHSGRKNDYKNHENIEEKHEVSSNGISGSKHHTKANKDENSSETTDENGMEHSGRKNDYKNHENIEEKHEVSSNGISGSKHHTKANKDENSSETTDENGMEHSGRKNGYKNRENIEEKQHEISRNKIGMTKDNRTSHDKENTIIPFKHEETTEHLNKNTASEGTNSEIQKNGTTGNKHKNFMHNKLDNKFENTHEPSEVENGFNKDETGSSKKLTKQDEHEIRNNTYDNKEKNEPLESEEKRITGKHKKRKEKVAIQKVTTEDGSTKTNVNEHSKMNQDLTNNPPPRIDDNTNANNTQSAIEKQNDKHHRKNTGENVPGEIIDIVDNNEQDKSNTGYPQHKPFLYHSLNELKEIKSNNGQKKKMERISPEVNHEHDIMKSNQNYTEATKPKETEEGSEEDKTRFFNQETNEWKESFKGDQVDESGKYFNQRTRGWSVNQPKTNTDYFHNLTSQWNLENKTKPSDFGKYFNQRTKTWLGNKVGHAYRKNLGDTTGRVKEKDSNTLHINGSMKGNKVQSSRKKILSSTNNNHKKHKQNITVYKPVQKHKLQSTIPKDEEGKSSQVIHNNTKIREQFNLSKTSGTVIPTKVKQKDTKVKSASHKAKDSETAEEKVKNEILKLIGEAPAKTTSSHKKAKNIVHRLINKPLESSVNVSTHIDNISPRKPENIPQPRTIPTSPENITNALPQHQGKPYKPRIVGDNKILVGKFPHVPRKKKVLKTSKSTTKVKSKEEFDAKRPHGTKMNSLPPKSKQKNRINSTRKQKIGPLLKQPQRKPIRPTQPLAIPIKHHIKFPRIRKKPVNSINRVRPTSQPGVHTWKGTPTVSSIGKYDYQNWNKQNVFDNEWNNAKWNSYYNTYGSNSILQTPTMKPTLSWNSMPWNSNSNQQGNIIHGYQNGGTEGRGQGITPRIAPINTGRNANKNSQINRVHNYPNGGIEGKFRGMRPTLAPVNRNKQFPFTFDGTSKSGKGHQIGGMGNTPRVLGPTLAPPYRQRGSSLNRNGGLNHGGKDQSGVHRIPVLTPTLAPPYRLGGFPLTKNGDRTNRRDYWNQNFKSPFGRKGPPVGSHPSGTETKNGDMTNTRKDFWNQNIKTPSEVGRNTLDKTAPRSHVYYSENKQRVSNLTQNHVMKPPRKPSSSQLTGPRTFVHPLGNVTSQIPTKNAPDQPASIRNNYWKQNKVLSSGKMNSSQVQHISKTIPILRRPTLPPQLTRKPNQWTKTRTTSRIHHPFKINKIESLHGETKDRLHPNVPKGCFPGEIMSEMTLENGLDAGNYTNLGRTELMDSCISKCCEIKSCEVAVQMDNVCFGLKCHSKESCKIKTTLGKSSHHKLCFLSRKKKERQNIFDFDNDILGEQDVCRQEQAVGLNWKTTNAGTFDEIPCPKKAKGLAKRKCSIESHWLLPDFSSCVSNAYEELYQRAKRLVYGEDSSSLLQSLVLVTTRTIDNSLIFGGDLKKTTEIMTAIVQEQGARQDGGISLKNVKNYLITCSNLLDDSNKQEWRNIQNDARGSADILRDSQTYALIASSKLPETRTNLTYVTNNIVVQMSYQEKGSNDKIFPDYTNTDVALWDGEKDNIRLPKSVFSIGNIKTVTFSYKTLPALLPMDSNQHFRHSEPNSKILATIAEPRIQDKITPAITITLHHLKQNRLNPKCVFWDFNLNPVHGGAWSTEGCWLESSTKERTICRCDHLANFAVLMNVLDSGSMQASAKDERYSKEMAAMWICIPVLVVLVIAALYIASTWSRGPRRRTLSERSSLLRSSVTTDEVRYDYSSTPSHNLEGTSPPKLKELEWQNEFNKDVESLKDIGLTFDSSNQRMRGGQEMEHDSGIESNDHDDSHCDLSLSQENLEIREEQFQGYLEDIHHTESILDSGITSPTHSHTNFIQEKQTIHLDVER</sequence>
<dbReference type="Gene3D" id="4.10.1240.10">
    <property type="entry name" value="GPCR, family 2, extracellular hormone receptor domain"/>
    <property type="match status" value="1"/>
</dbReference>
<dbReference type="GO" id="GO:0004930">
    <property type="term" value="F:G protein-coupled receptor activity"/>
    <property type="evidence" value="ECO:0007669"/>
    <property type="project" value="InterPro"/>
</dbReference>
<feature type="compositionally biased region" description="Acidic residues" evidence="7">
    <location>
        <begin position="274"/>
        <end position="284"/>
    </location>
</feature>
<feature type="compositionally biased region" description="Basic and acidic residues" evidence="7">
    <location>
        <begin position="988"/>
        <end position="999"/>
    </location>
</feature>
<evidence type="ECO:0000256" key="8">
    <source>
        <dbReference type="SAM" id="Phobius"/>
    </source>
</evidence>
<feature type="compositionally biased region" description="Basic and acidic residues" evidence="7">
    <location>
        <begin position="933"/>
        <end position="963"/>
    </location>
</feature>
<feature type="compositionally biased region" description="Basic residues" evidence="7">
    <location>
        <begin position="428"/>
        <end position="440"/>
    </location>
</feature>
<feature type="non-terminal residue" evidence="11">
    <location>
        <position position="3362"/>
    </location>
</feature>
<feature type="compositionally biased region" description="Basic residues" evidence="7">
    <location>
        <begin position="698"/>
        <end position="707"/>
    </location>
</feature>
<organism evidence="11 12">
    <name type="scientific">Paramuricea clavata</name>
    <name type="common">Red gorgonian</name>
    <name type="synonym">Violescent sea-whip</name>
    <dbReference type="NCBI Taxonomy" id="317549"/>
    <lineage>
        <taxon>Eukaryota</taxon>
        <taxon>Metazoa</taxon>
        <taxon>Cnidaria</taxon>
        <taxon>Anthozoa</taxon>
        <taxon>Octocorallia</taxon>
        <taxon>Malacalcyonacea</taxon>
        <taxon>Plexauridae</taxon>
        <taxon>Paramuricea</taxon>
    </lineage>
</organism>
<reference evidence="11" key="1">
    <citation type="submission" date="2020-04" db="EMBL/GenBank/DDBJ databases">
        <authorList>
            <person name="Alioto T."/>
            <person name="Alioto T."/>
            <person name="Gomez Garrido J."/>
        </authorList>
    </citation>
    <scope>NUCLEOTIDE SEQUENCE</scope>
    <source>
        <strain evidence="11">A484AB</strain>
    </source>
</reference>
<feature type="compositionally biased region" description="Basic residues" evidence="7">
    <location>
        <begin position="226"/>
        <end position="238"/>
    </location>
</feature>
<feature type="domain" description="GAIN-B" evidence="9">
    <location>
        <begin position="3022"/>
        <end position="3169"/>
    </location>
</feature>
<dbReference type="InterPro" id="IPR001879">
    <property type="entry name" value="GPCR_2_extracellular_dom"/>
</dbReference>
<dbReference type="SMART" id="SM00008">
    <property type="entry name" value="HormR"/>
    <property type="match status" value="1"/>
</dbReference>
<feature type="compositionally biased region" description="Basic residues" evidence="7">
    <location>
        <begin position="184"/>
        <end position="193"/>
    </location>
</feature>
<dbReference type="InterPro" id="IPR036445">
    <property type="entry name" value="GPCR_2_extracell_dom_sf"/>
</dbReference>
<dbReference type="PROSITE" id="PS50221">
    <property type="entry name" value="GAIN_B"/>
    <property type="match status" value="1"/>
</dbReference>
<feature type="transmembrane region" description="Helical" evidence="8">
    <location>
        <begin position="3185"/>
        <end position="3205"/>
    </location>
</feature>
<keyword evidence="6" id="KW-0325">Glycoprotein</keyword>
<feature type="compositionally biased region" description="Basic and acidic residues" evidence="7">
    <location>
        <begin position="814"/>
        <end position="843"/>
    </location>
</feature>
<feature type="region of interest" description="Disordered" evidence="7">
    <location>
        <begin position="2434"/>
        <end position="2453"/>
    </location>
</feature>
<keyword evidence="12" id="KW-1185">Reference proteome</keyword>
<feature type="compositionally biased region" description="Basic and acidic residues" evidence="7">
    <location>
        <begin position="766"/>
        <end position="788"/>
    </location>
</feature>
<feature type="compositionally biased region" description="Basic and acidic residues" evidence="7">
    <location>
        <begin position="2064"/>
        <end position="2084"/>
    </location>
</feature>
<feature type="region of interest" description="Disordered" evidence="7">
    <location>
        <begin position="728"/>
        <end position="1816"/>
    </location>
</feature>
<dbReference type="SMART" id="SM00303">
    <property type="entry name" value="GPS"/>
    <property type="match status" value="1"/>
</dbReference>
<feature type="compositionally biased region" description="Polar residues" evidence="7">
    <location>
        <begin position="1632"/>
        <end position="1650"/>
    </location>
</feature>
<feature type="compositionally biased region" description="Acidic residues" evidence="7">
    <location>
        <begin position="565"/>
        <end position="574"/>
    </location>
</feature>
<feature type="compositionally biased region" description="Basic and acidic residues" evidence="7">
    <location>
        <begin position="1250"/>
        <end position="1275"/>
    </location>
</feature>
<feature type="compositionally biased region" description="Acidic residues" evidence="7">
    <location>
        <begin position="585"/>
        <end position="595"/>
    </location>
</feature>
<feature type="compositionally biased region" description="Basic and acidic residues" evidence="7">
    <location>
        <begin position="608"/>
        <end position="625"/>
    </location>
</feature>
<dbReference type="InterPro" id="IPR051587">
    <property type="entry name" value="Adhesion_GPCR"/>
</dbReference>
<feature type="compositionally biased region" description="Basic and acidic residues" evidence="7">
    <location>
        <begin position="1282"/>
        <end position="1356"/>
    </location>
</feature>
<feature type="region of interest" description="Disordered" evidence="7">
    <location>
        <begin position="2188"/>
        <end position="2236"/>
    </location>
</feature>
<feature type="compositionally biased region" description="Basic and acidic residues" evidence="7">
    <location>
        <begin position="381"/>
        <end position="400"/>
    </location>
</feature>
<feature type="region of interest" description="Disordered" evidence="7">
    <location>
        <begin position="2385"/>
        <end position="2411"/>
    </location>
</feature>
<feature type="region of interest" description="Disordered" evidence="7">
    <location>
        <begin position="2000"/>
        <end position="2047"/>
    </location>
</feature>
<evidence type="ECO:0000313" key="12">
    <source>
        <dbReference type="Proteomes" id="UP001152795"/>
    </source>
</evidence>
<dbReference type="Pfam" id="PF01825">
    <property type="entry name" value="GPS"/>
    <property type="match status" value="1"/>
</dbReference>
<dbReference type="Pfam" id="PF02793">
    <property type="entry name" value="HRM"/>
    <property type="match status" value="1"/>
</dbReference>
<feature type="compositionally biased region" description="Basic and acidic residues" evidence="7">
    <location>
        <begin position="1430"/>
        <end position="1446"/>
    </location>
</feature>